<keyword evidence="5 12" id="KW-0812">Transmembrane</keyword>
<evidence type="ECO:0000256" key="12">
    <source>
        <dbReference type="SAM" id="Phobius"/>
    </source>
</evidence>
<evidence type="ECO:0000256" key="7">
    <source>
        <dbReference type="ARBA" id="ARBA00023034"/>
    </source>
</evidence>
<name>A0A5N5QY10_9AGAM</name>
<evidence type="ECO:0000256" key="1">
    <source>
        <dbReference type="ARBA" id="ARBA00004409"/>
    </source>
</evidence>
<dbReference type="AlphaFoldDB" id="A0A5N5QY10"/>
<gene>
    <name evidence="15" type="ORF">CTheo_544</name>
</gene>
<feature type="coiled-coil region" evidence="10">
    <location>
        <begin position="234"/>
        <end position="268"/>
    </location>
</feature>
<dbReference type="PANTHER" id="PTHR14043:SF2">
    <property type="entry name" value="HOMEOBOX PROTEIN CUT"/>
    <property type="match status" value="1"/>
</dbReference>
<keyword evidence="8 10" id="KW-0175">Coiled coil</keyword>
<organism evidence="15 16">
    <name type="scientific">Ceratobasidium theobromae</name>
    <dbReference type="NCBI Taxonomy" id="1582974"/>
    <lineage>
        <taxon>Eukaryota</taxon>
        <taxon>Fungi</taxon>
        <taxon>Dikarya</taxon>
        <taxon>Basidiomycota</taxon>
        <taxon>Agaricomycotina</taxon>
        <taxon>Agaricomycetes</taxon>
        <taxon>Cantharellales</taxon>
        <taxon>Ceratobasidiaceae</taxon>
        <taxon>Ceratobasidium</taxon>
    </lineage>
</organism>
<comment type="similarity">
    <text evidence="2">Belongs to the CASP family.</text>
</comment>
<evidence type="ECO:0000256" key="10">
    <source>
        <dbReference type="SAM" id="Coils"/>
    </source>
</evidence>
<feature type="coiled-coil region" evidence="10">
    <location>
        <begin position="407"/>
        <end position="448"/>
    </location>
</feature>
<evidence type="ECO:0000256" key="4">
    <source>
        <dbReference type="ARBA" id="ARBA00022448"/>
    </source>
</evidence>
<evidence type="ECO:0000259" key="13">
    <source>
        <dbReference type="Pfam" id="PF08172"/>
    </source>
</evidence>
<feature type="domain" description="CASP C-terminal" evidence="13">
    <location>
        <begin position="416"/>
        <end position="622"/>
    </location>
</feature>
<feature type="domain" description="CASP C-terminal" evidence="13">
    <location>
        <begin position="637"/>
        <end position="690"/>
    </location>
</feature>
<keyword evidence="16" id="KW-1185">Reference proteome</keyword>
<evidence type="ECO:0000256" key="5">
    <source>
        <dbReference type="ARBA" id="ARBA00022692"/>
    </source>
</evidence>
<evidence type="ECO:0000256" key="9">
    <source>
        <dbReference type="ARBA" id="ARBA00023136"/>
    </source>
</evidence>
<keyword evidence="9 12" id="KW-0472">Membrane</keyword>
<feature type="domain" description="Cux N-terminal" evidence="14">
    <location>
        <begin position="2"/>
        <end position="107"/>
    </location>
</feature>
<reference evidence="15 16" key="1">
    <citation type="journal article" date="2019" name="Fungal Biol. Biotechnol.">
        <title>Draft genome sequence of fastidious pathogen Ceratobasidium theobromae, which causes vascular-streak dieback in Theobroma cacao.</title>
        <authorList>
            <person name="Ali S.S."/>
            <person name="Asman A."/>
            <person name="Shao J."/>
            <person name="Firmansyah A.P."/>
            <person name="Susilo A.W."/>
            <person name="Rosmana A."/>
            <person name="McMahon P."/>
            <person name="Junaid M."/>
            <person name="Guest D."/>
            <person name="Kheng T.Y."/>
            <person name="Meinhardt L.W."/>
            <person name="Bailey B.A."/>
        </authorList>
    </citation>
    <scope>NUCLEOTIDE SEQUENCE [LARGE SCALE GENOMIC DNA]</scope>
    <source>
        <strain evidence="15 16">CT2</strain>
    </source>
</reference>
<comment type="caution">
    <text evidence="15">The sequence shown here is derived from an EMBL/GenBank/DDBJ whole genome shotgun (WGS) entry which is preliminary data.</text>
</comment>
<evidence type="ECO:0000313" key="15">
    <source>
        <dbReference type="EMBL" id="KAB5596027.1"/>
    </source>
</evidence>
<proteinExistence type="inferred from homology"/>
<evidence type="ECO:0000256" key="6">
    <source>
        <dbReference type="ARBA" id="ARBA00022989"/>
    </source>
</evidence>
<dbReference type="GO" id="GO:0000139">
    <property type="term" value="C:Golgi membrane"/>
    <property type="evidence" value="ECO:0007669"/>
    <property type="project" value="UniProtKB-SubCell"/>
</dbReference>
<dbReference type="Pfam" id="PF08172">
    <property type="entry name" value="CASP_C"/>
    <property type="match status" value="2"/>
</dbReference>
<evidence type="ECO:0000256" key="2">
    <source>
        <dbReference type="ARBA" id="ARBA00006415"/>
    </source>
</evidence>
<sequence>MSDFTQALTVWKEIDLSELQKRLDTQGLELVDNQKESVVGRKALADKTKEFKKLPEDEKPEAFKAYQNEIDTLTKRCKSSDNAFLGVYKLLAEAPDPYPLLNSVVDMMVKVSEAEDRQAELQNLRDENAELKRQVAELGDVKKKADTLEEKMEGMIQTRVSQKESELNATYDEKIRNYEDREQDLQRQLALTRNQLRDLRASHDTSQAKLLDHSQRQGALYIEEQEVDAKLAEMDLIAADLERANSRVAAVERRNEILRAEIESLRTGSDSVQRTQALEAQLAESDAETQRLRVAFEELKKTTSATISTTEKKLSEVEKESGARAVEIENLKTRLKQYADYDEIKRELGIMKFVEFGQDDDDDDGPAPMPDPNADKANLQQGQSLEGLLMAKNRKLLEELTKIRVSYSELESSLQAVSEEIIHARAELEKQTTLNEKLENDLLLINQRASNGASEEPASDVQDGLSGLKLGQKSTACIFIYLPLKDNEPYVVQGTERAATPQADNSILPIVTSQRDRFRQRNAELEEVGNRDCVTKQLTNKRPLQELRKQFESISELRGEIKTLQSDNMKLYEKVRYMQSYRDEGSASWSSVAAQANSDLGKYRTMYEDSLNPFQAFRGQASKVVLLGMLLLILALKEAARAVQDLNIIERTVLVITRQVLGNRRARAAFIGYAFFLHGLVLYITYQCAGSSRNSVRVPAEGVHI</sequence>
<feature type="transmembrane region" description="Helical" evidence="12">
    <location>
        <begin position="668"/>
        <end position="686"/>
    </location>
</feature>
<dbReference type="OrthoDB" id="10257567at2759"/>
<accession>A0A5N5QY10</accession>
<evidence type="ECO:0000259" key="14">
    <source>
        <dbReference type="Pfam" id="PF25398"/>
    </source>
</evidence>
<dbReference type="InterPro" id="IPR057476">
    <property type="entry name" value="Cux_N"/>
</dbReference>
<evidence type="ECO:0000256" key="8">
    <source>
        <dbReference type="ARBA" id="ARBA00023054"/>
    </source>
</evidence>
<feature type="region of interest" description="Disordered" evidence="11">
    <location>
        <begin position="356"/>
        <end position="378"/>
    </location>
</feature>
<dbReference type="PANTHER" id="PTHR14043">
    <property type="entry name" value="CCAAT DISPLACEMENT PROTEIN-RELATED"/>
    <property type="match status" value="1"/>
</dbReference>
<dbReference type="Pfam" id="PF25398">
    <property type="entry name" value="CUX1_N"/>
    <property type="match status" value="1"/>
</dbReference>
<dbReference type="EMBL" id="SSOP01000004">
    <property type="protein sequence ID" value="KAB5596027.1"/>
    <property type="molecule type" value="Genomic_DNA"/>
</dbReference>
<dbReference type="GO" id="GO:0006891">
    <property type="term" value="P:intra-Golgi vesicle-mediated transport"/>
    <property type="evidence" value="ECO:0007669"/>
    <property type="project" value="InterPro"/>
</dbReference>
<dbReference type="InterPro" id="IPR012955">
    <property type="entry name" value="CASP_C"/>
</dbReference>
<evidence type="ECO:0000256" key="11">
    <source>
        <dbReference type="SAM" id="MobiDB-lite"/>
    </source>
</evidence>
<evidence type="ECO:0000313" key="16">
    <source>
        <dbReference type="Proteomes" id="UP000383932"/>
    </source>
</evidence>
<protein>
    <recommendedName>
        <fullName evidence="3">Protein CASP</fullName>
    </recommendedName>
</protein>
<keyword evidence="7" id="KW-0333">Golgi apparatus</keyword>
<feature type="coiled-coil region" evidence="10">
    <location>
        <begin position="114"/>
        <end position="202"/>
    </location>
</feature>
<keyword evidence="4" id="KW-0813">Transport</keyword>
<comment type="subcellular location">
    <subcellularLocation>
        <location evidence="1">Golgi apparatus membrane</location>
        <topology evidence="1">Single-pass type IV membrane protein</topology>
    </subcellularLocation>
</comment>
<evidence type="ECO:0000256" key="3">
    <source>
        <dbReference type="ARBA" id="ARBA00018691"/>
    </source>
</evidence>
<dbReference type="Proteomes" id="UP000383932">
    <property type="component" value="Unassembled WGS sequence"/>
</dbReference>
<keyword evidence="6 12" id="KW-1133">Transmembrane helix</keyword>